<dbReference type="InterPro" id="IPR040442">
    <property type="entry name" value="Pyrv_kinase-like_dom_sf"/>
</dbReference>
<dbReference type="PANTHER" id="PTHR30502:SF0">
    <property type="entry name" value="PHOSPHOENOLPYRUVATE CARBOXYLASE FAMILY PROTEIN"/>
    <property type="match status" value="1"/>
</dbReference>
<protein>
    <recommendedName>
        <fullName evidence="4">HpcH/HpaI aldolase/citrate lyase domain-containing protein</fullName>
    </recommendedName>
</protein>
<keyword evidence="3" id="KW-0456">Lyase</keyword>
<organism evidence="5">
    <name type="scientific">marine metagenome</name>
    <dbReference type="NCBI Taxonomy" id="408172"/>
    <lineage>
        <taxon>unclassified sequences</taxon>
        <taxon>metagenomes</taxon>
        <taxon>ecological metagenomes</taxon>
    </lineage>
</organism>
<reference evidence="5" key="1">
    <citation type="submission" date="2018-05" db="EMBL/GenBank/DDBJ databases">
        <authorList>
            <person name="Lanie J.A."/>
            <person name="Ng W.-L."/>
            <person name="Kazmierczak K.M."/>
            <person name="Andrzejewski T.M."/>
            <person name="Davidsen T.M."/>
            <person name="Wayne K.J."/>
            <person name="Tettelin H."/>
            <person name="Glass J.I."/>
            <person name="Rusch D."/>
            <person name="Podicherti R."/>
            <person name="Tsui H.-C.T."/>
            <person name="Winkler M.E."/>
        </authorList>
    </citation>
    <scope>NUCLEOTIDE SEQUENCE</scope>
</reference>
<feature type="domain" description="HpcH/HpaI aldolase/citrate lyase" evidence="4">
    <location>
        <begin position="137"/>
        <end position="288"/>
    </location>
</feature>
<dbReference type="GO" id="GO:0046872">
    <property type="term" value="F:metal ion binding"/>
    <property type="evidence" value="ECO:0007669"/>
    <property type="project" value="UniProtKB-KW"/>
</dbReference>
<accession>A0A381UTN5</accession>
<dbReference type="InterPro" id="IPR015813">
    <property type="entry name" value="Pyrv/PenolPyrv_kinase-like_dom"/>
</dbReference>
<gene>
    <name evidence="5" type="ORF">METZ01_LOCUS84350</name>
</gene>
<dbReference type="InterPro" id="IPR050251">
    <property type="entry name" value="HpcH-HpaI_aldolase"/>
</dbReference>
<name>A0A381UTN5_9ZZZZ</name>
<dbReference type="Gene3D" id="3.20.20.60">
    <property type="entry name" value="Phosphoenolpyruvate-binding domains"/>
    <property type="match status" value="1"/>
</dbReference>
<comment type="similarity">
    <text evidence="1">Belongs to the HpcH/HpaI aldolase family.</text>
</comment>
<dbReference type="EMBL" id="UINC01007114">
    <property type="protein sequence ID" value="SVA31496.1"/>
    <property type="molecule type" value="Genomic_DNA"/>
</dbReference>
<evidence type="ECO:0000256" key="3">
    <source>
        <dbReference type="ARBA" id="ARBA00023239"/>
    </source>
</evidence>
<evidence type="ECO:0000256" key="2">
    <source>
        <dbReference type="ARBA" id="ARBA00022723"/>
    </source>
</evidence>
<proteinExistence type="inferred from homology"/>
<evidence type="ECO:0000313" key="5">
    <source>
        <dbReference type="EMBL" id="SVA31496.1"/>
    </source>
</evidence>
<dbReference type="Pfam" id="PF03328">
    <property type="entry name" value="HpcH_HpaI"/>
    <property type="match status" value="1"/>
</dbReference>
<dbReference type="AlphaFoldDB" id="A0A381UTN5"/>
<evidence type="ECO:0000256" key="1">
    <source>
        <dbReference type="ARBA" id="ARBA00005568"/>
    </source>
</evidence>
<dbReference type="InterPro" id="IPR005000">
    <property type="entry name" value="Aldolase/citrate-lyase_domain"/>
</dbReference>
<keyword evidence="2" id="KW-0479">Metal-binding</keyword>
<sequence>MFEAAKARQRSQISFGVISVALLVASACADTSDPADMQERLNPMIGLHKQGQSQFGMYAPANRRGRGGAAGEQKTPTQLALETLGFTESDYIFSGSMEGSVERALPAWTSYVEALKEAGATIRTNPLVVKTPGIAEDLELATRNIGAQLNTGVSGVMFVGVESADEVRHGLAAMRFAANGGSRSEDVGNAPAYWGISEAEYRTRADLWPLNPEGELINWTIVESLEGLANVREIAAVEGIGVLWPGAGTLRGLFSTRDASGGRVLDEEAWEASIQQVLDACKEFDIACGFPANENDIGMRIEQGFSVFVMNWGDAGFRTIDMGRQASGR</sequence>
<dbReference type="PANTHER" id="PTHR30502">
    <property type="entry name" value="2-KETO-3-DEOXY-L-RHAMNONATE ALDOLASE"/>
    <property type="match status" value="1"/>
</dbReference>
<dbReference type="PROSITE" id="PS51257">
    <property type="entry name" value="PROKAR_LIPOPROTEIN"/>
    <property type="match status" value="1"/>
</dbReference>
<dbReference type="GO" id="GO:0005737">
    <property type="term" value="C:cytoplasm"/>
    <property type="evidence" value="ECO:0007669"/>
    <property type="project" value="TreeGrafter"/>
</dbReference>
<dbReference type="GO" id="GO:0016832">
    <property type="term" value="F:aldehyde-lyase activity"/>
    <property type="evidence" value="ECO:0007669"/>
    <property type="project" value="TreeGrafter"/>
</dbReference>
<dbReference type="SUPFAM" id="SSF51621">
    <property type="entry name" value="Phosphoenolpyruvate/pyruvate domain"/>
    <property type="match status" value="1"/>
</dbReference>
<evidence type="ECO:0000259" key="4">
    <source>
        <dbReference type="Pfam" id="PF03328"/>
    </source>
</evidence>